<protein>
    <submittedName>
        <fullName evidence="1">Uncharacterized protein</fullName>
    </submittedName>
</protein>
<sequence>MEGSEAGPSNVKVLARRVLFDIMQHQNLPNMSEKLDFLENYLLGYDDYNEAEVKEIKHNFSYYKSELKRRWKAAHSIEEKFIKKNNQWLEGKFTIPKAVNRPGRPAKAF</sequence>
<proteinExistence type="predicted"/>
<name>A0A653BSN8_CALMS</name>
<dbReference type="EMBL" id="CAACVG010003982">
    <property type="protein sequence ID" value="VEN38017.1"/>
    <property type="molecule type" value="Genomic_DNA"/>
</dbReference>
<dbReference type="AlphaFoldDB" id="A0A653BSN8"/>
<accession>A0A653BSN8</accession>
<evidence type="ECO:0000313" key="2">
    <source>
        <dbReference type="Proteomes" id="UP000410492"/>
    </source>
</evidence>
<feature type="non-terminal residue" evidence="1">
    <location>
        <position position="109"/>
    </location>
</feature>
<dbReference type="OrthoDB" id="7450257at2759"/>
<evidence type="ECO:0000313" key="1">
    <source>
        <dbReference type="EMBL" id="VEN38017.1"/>
    </source>
</evidence>
<reference evidence="1 2" key="1">
    <citation type="submission" date="2019-01" db="EMBL/GenBank/DDBJ databases">
        <authorList>
            <person name="Sayadi A."/>
        </authorList>
    </citation>
    <scope>NUCLEOTIDE SEQUENCE [LARGE SCALE GENOMIC DNA]</scope>
</reference>
<gene>
    <name evidence="1" type="ORF">CALMAC_LOCUS3051</name>
</gene>
<dbReference type="Proteomes" id="UP000410492">
    <property type="component" value="Unassembled WGS sequence"/>
</dbReference>
<organism evidence="1 2">
    <name type="scientific">Callosobruchus maculatus</name>
    <name type="common">Southern cowpea weevil</name>
    <name type="synonym">Pulse bruchid</name>
    <dbReference type="NCBI Taxonomy" id="64391"/>
    <lineage>
        <taxon>Eukaryota</taxon>
        <taxon>Metazoa</taxon>
        <taxon>Ecdysozoa</taxon>
        <taxon>Arthropoda</taxon>
        <taxon>Hexapoda</taxon>
        <taxon>Insecta</taxon>
        <taxon>Pterygota</taxon>
        <taxon>Neoptera</taxon>
        <taxon>Endopterygota</taxon>
        <taxon>Coleoptera</taxon>
        <taxon>Polyphaga</taxon>
        <taxon>Cucujiformia</taxon>
        <taxon>Chrysomeloidea</taxon>
        <taxon>Chrysomelidae</taxon>
        <taxon>Bruchinae</taxon>
        <taxon>Bruchini</taxon>
        <taxon>Callosobruchus</taxon>
    </lineage>
</organism>
<keyword evidence="2" id="KW-1185">Reference proteome</keyword>